<dbReference type="Gene3D" id="1.10.1740.10">
    <property type="match status" value="1"/>
</dbReference>
<evidence type="ECO:0000256" key="4">
    <source>
        <dbReference type="ARBA" id="ARBA00023163"/>
    </source>
</evidence>
<feature type="domain" description="RNA polymerase sigma factor 70 region 4 type 2" evidence="6">
    <location>
        <begin position="96"/>
        <end position="147"/>
    </location>
</feature>
<keyword evidence="3" id="KW-0731">Sigma factor</keyword>
<dbReference type="GO" id="GO:0003677">
    <property type="term" value="F:DNA binding"/>
    <property type="evidence" value="ECO:0007669"/>
    <property type="project" value="InterPro"/>
</dbReference>
<protein>
    <submittedName>
        <fullName evidence="7">Sigma-70 family RNA polymerase sigma factor</fullName>
    </submittedName>
</protein>
<proteinExistence type="inferred from homology"/>
<dbReference type="SUPFAM" id="SSF88659">
    <property type="entry name" value="Sigma3 and sigma4 domains of RNA polymerase sigma factors"/>
    <property type="match status" value="1"/>
</dbReference>
<keyword evidence="4" id="KW-0804">Transcription</keyword>
<dbReference type="InterPro" id="IPR007627">
    <property type="entry name" value="RNA_pol_sigma70_r2"/>
</dbReference>
<dbReference type="PANTHER" id="PTHR43133:SF51">
    <property type="entry name" value="RNA POLYMERASE SIGMA FACTOR"/>
    <property type="match status" value="1"/>
</dbReference>
<dbReference type="InterPro" id="IPR014284">
    <property type="entry name" value="RNA_pol_sigma-70_dom"/>
</dbReference>
<evidence type="ECO:0000313" key="8">
    <source>
        <dbReference type="Proteomes" id="UP000886886"/>
    </source>
</evidence>
<gene>
    <name evidence="7" type="ORF">IAB26_05810</name>
</gene>
<accession>A0A9D0ZUT1</accession>
<reference evidence="7" key="1">
    <citation type="submission" date="2020-10" db="EMBL/GenBank/DDBJ databases">
        <authorList>
            <person name="Gilroy R."/>
        </authorList>
    </citation>
    <scope>NUCLEOTIDE SEQUENCE</scope>
    <source>
        <strain evidence="7">ChiSjej3B21-11622</strain>
    </source>
</reference>
<sequence length="156" mass="17968">MDKERFGEMILANERQFYRIAKSILRKDEDCQDAAQEAIARAFGHLGSLKEDAYAKTWFIRILIRECYTLLRKSSREIPHGELPAASSAADTDYSELYEALSHLEADYRVALVLYYLEGFRILEIADILNIPEGTVKSRLHRGRQRLSELLKEADS</sequence>
<evidence type="ECO:0000259" key="5">
    <source>
        <dbReference type="Pfam" id="PF04542"/>
    </source>
</evidence>
<comment type="similarity">
    <text evidence="1">Belongs to the sigma-70 factor family. ECF subfamily.</text>
</comment>
<dbReference type="SUPFAM" id="SSF88946">
    <property type="entry name" value="Sigma2 domain of RNA polymerase sigma factors"/>
    <property type="match status" value="1"/>
</dbReference>
<reference evidence="7" key="2">
    <citation type="journal article" date="2021" name="PeerJ">
        <title>Extensive microbial diversity within the chicken gut microbiome revealed by metagenomics and culture.</title>
        <authorList>
            <person name="Gilroy R."/>
            <person name="Ravi A."/>
            <person name="Getino M."/>
            <person name="Pursley I."/>
            <person name="Horton D.L."/>
            <person name="Alikhan N.F."/>
            <person name="Baker D."/>
            <person name="Gharbi K."/>
            <person name="Hall N."/>
            <person name="Watson M."/>
            <person name="Adriaenssens E.M."/>
            <person name="Foster-Nyarko E."/>
            <person name="Jarju S."/>
            <person name="Secka A."/>
            <person name="Antonio M."/>
            <person name="Oren A."/>
            <person name="Chaudhuri R.R."/>
            <person name="La Ragione R."/>
            <person name="Hildebrand F."/>
            <person name="Pallen M.J."/>
        </authorList>
    </citation>
    <scope>NUCLEOTIDE SEQUENCE</scope>
    <source>
        <strain evidence="7">ChiSjej3B21-11622</strain>
    </source>
</reference>
<dbReference type="EMBL" id="DVFT01000087">
    <property type="protein sequence ID" value="HIQ96057.1"/>
    <property type="molecule type" value="Genomic_DNA"/>
</dbReference>
<dbReference type="Gene3D" id="1.10.10.10">
    <property type="entry name" value="Winged helix-like DNA-binding domain superfamily/Winged helix DNA-binding domain"/>
    <property type="match status" value="1"/>
</dbReference>
<evidence type="ECO:0000313" key="7">
    <source>
        <dbReference type="EMBL" id="HIQ96057.1"/>
    </source>
</evidence>
<dbReference type="GO" id="GO:0016987">
    <property type="term" value="F:sigma factor activity"/>
    <property type="evidence" value="ECO:0007669"/>
    <property type="project" value="UniProtKB-KW"/>
</dbReference>
<dbReference type="InterPro" id="IPR013324">
    <property type="entry name" value="RNA_pol_sigma_r3/r4-like"/>
</dbReference>
<dbReference type="InterPro" id="IPR036388">
    <property type="entry name" value="WH-like_DNA-bd_sf"/>
</dbReference>
<name>A0A9D0ZUT1_9FIRM</name>
<organism evidence="7 8">
    <name type="scientific">Candidatus Limivivens merdigallinarum</name>
    <dbReference type="NCBI Taxonomy" id="2840859"/>
    <lineage>
        <taxon>Bacteria</taxon>
        <taxon>Bacillati</taxon>
        <taxon>Bacillota</taxon>
        <taxon>Clostridia</taxon>
        <taxon>Lachnospirales</taxon>
        <taxon>Lachnospiraceae</taxon>
        <taxon>Lachnospiraceae incertae sedis</taxon>
        <taxon>Candidatus Limivivens</taxon>
    </lineage>
</organism>
<dbReference type="AlphaFoldDB" id="A0A9D0ZUT1"/>
<evidence type="ECO:0000256" key="1">
    <source>
        <dbReference type="ARBA" id="ARBA00010641"/>
    </source>
</evidence>
<evidence type="ECO:0000256" key="3">
    <source>
        <dbReference type="ARBA" id="ARBA00023082"/>
    </source>
</evidence>
<dbReference type="Pfam" id="PF04542">
    <property type="entry name" value="Sigma70_r2"/>
    <property type="match status" value="1"/>
</dbReference>
<dbReference type="Pfam" id="PF08281">
    <property type="entry name" value="Sigma70_r4_2"/>
    <property type="match status" value="1"/>
</dbReference>
<dbReference type="CDD" id="cd06171">
    <property type="entry name" value="Sigma70_r4"/>
    <property type="match status" value="1"/>
</dbReference>
<evidence type="ECO:0000256" key="2">
    <source>
        <dbReference type="ARBA" id="ARBA00023015"/>
    </source>
</evidence>
<dbReference type="InterPro" id="IPR013249">
    <property type="entry name" value="RNA_pol_sigma70_r4_t2"/>
</dbReference>
<dbReference type="Proteomes" id="UP000886886">
    <property type="component" value="Unassembled WGS sequence"/>
</dbReference>
<dbReference type="InterPro" id="IPR039425">
    <property type="entry name" value="RNA_pol_sigma-70-like"/>
</dbReference>
<feature type="domain" description="RNA polymerase sigma-70 region 2" evidence="5">
    <location>
        <begin position="10"/>
        <end position="76"/>
    </location>
</feature>
<dbReference type="PANTHER" id="PTHR43133">
    <property type="entry name" value="RNA POLYMERASE ECF-TYPE SIGMA FACTO"/>
    <property type="match status" value="1"/>
</dbReference>
<evidence type="ECO:0000259" key="6">
    <source>
        <dbReference type="Pfam" id="PF08281"/>
    </source>
</evidence>
<keyword evidence="2" id="KW-0805">Transcription regulation</keyword>
<dbReference type="InterPro" id="IPR013325">
    <property type="entry name" value="RNA_pol_sigma_r2"/>
</dbReference>
<dbReference type="GO" id="GO:0006352">
    <property type="term" value="P:DNA-templated transcription initiation"/>
    <property type="evidence" value="ECO:0007669"/>
    <property type="project" value="InterPro"/>
</dbReference>
<comment type="caution">
    <text evidence="7">The sequence shown here is derived from an EMBL/GenBank/DDBJ whole genome shotgun (WGS) entry which is preliminary data.</text>
</comment>
<dbReference type="NCBIfam" id="TIGR02937">
    <property type="entry name" value="sigma70-ECF"/>
    <property type="match status" value="1"/>
</dbReference>